<reference evidence="2" key="1">
    <citation type="submission" date="2024-07" db="EMBL/GenBank/DDBJ databases">
        <title>Two chromosome-level genome assemblies of Korean endemic species Abeliophyllum distichum and Forsythia ovata (Oleaceae).</title>
        <authorList>
            <person name="Mun J.H."/>
        </authorList>
    </citation>
    <scope>NUCLEOTIDE SEQUENCE</scope>
    <source>
        <strain evidence="2">KNKB202402200001</strain>
        <tissue evidence="2">Leaf</tissue>
    </source>
</reference>
<evidence type="ECO:0000313" key="1">
    <source>
        <dbReference type="EMBL" id="KAL2508030.1"/>
    </source>
</evidence>
<protein>
    <submittedName>
        <fullName evidence="2">Uncharacterized protein</fullName>
    </submittedName>
</protein>
<gene>
    <name evidence="1" type="ORF">Fot_31677</name>
    <name evidence="2" type="ORF">Fot_31706</name>
</gene>
<keyword evidence="3" id="KW-1185">Reference proteome</keyword>
<dbReference type="EMBL" id="JBFOLJ010000009">
    <property type="protein sequence ID" value="KAL2508059.1"/>
    <property type="molecule type" value="Genomic_DNA"/>
</dbReference>
<dbReference type="AlphaFoldDB" id="A0ABD1T5S6"/>
<accession>A0ABD1T5S6</accession>
<sequence length="134" mass="14823">MNLNLFLKIVGIVTKELEFGGEQFCVSKYFRSSVFSLLAGGKCVDCFYNIKAFRLSVFSLLTGGKCVDCLYSINAESVPNIGRKQRRMQSGHSGDGCCIDNSNFILRLGAKGNEECRANGIIERLGDDQRAYIC</sequence>
<evidence type="ECO:0000313" key="3">
    <source>
        <dbReference type="Proteomes" id="UP001604277"/>
    </source>
</evidence>
<organism evidence="2 3">
    <name type="scientific">Forsythia ovata</name>
    <dbReference type="NCBI Taxonomy" id="205694"/>
    <lineage>
        <taxon>Eukaryota</taxon>
        <taxon>Viridiplantae</taxon>
        <taxon>Streptophyta</taxon>
        <taxon>Embryophyta</taxon>
        <taxon>Tracheophyta</taxon>
        <taxon>Spermatophyta</taxon>
        <taxon>Magnoliopsida</taxon>
        <taxon>eudicotyledons</taxon>
        <taxon>Gunneridae</taxon>
        <taxon>Pentapetalae</taxon>
        <taxon>asterids</taxon>
        <taxon>lamiids</taxon>
        <taxon>Lamiales</taxon>
        <taxon>Oleaceae</taxon>
        <taxon>Forsythieae</taxon>
        <taxon>Forsythia</taxon>
    </lineage>
</organism>
<reference evidence="3" key="2">
    <citation type="submission" date="2024-07" db="EMBL/GenBank/DDBJ databases">
        <title>Two chromosome-level genome assemblies of Korean endemic species Abeliophyllum distichum and Forsythia ovata (Oleaceae).</title>
        <authorList>
            <person name="Jang H."/>
        </authorList>
    </citation>
    <scope>NUCLEOTIDE SEQUENCE [LARGE SCALE GENOMIC DNA]</scope>
</reference>
<proteinExistence type="predicted"/>
<name>A0ABD1T5S6_9LAMI</name>
<dbReference type="EMBL" id="JBFOLJ010000009">
    <property type="protein sequence ID" value="KAL2508030.1"/>
    <property type="molecule type" value="Genomic_DNA"/>
</dbReference>
<evidence type="ECO:0000313" key="2">
    <source>
        <dbReference type="EMBL" id="KAL2508059.1"/>
    </source>
</evidence>
<dbReference type="Proteomes" id="UP001604277">
    <property type="component" value="Unassembled WGS sequence"/>
</dbReference>
<comment type="caution">
    <text evidence="2">The sequence shown here is derived from an EMBL/GenBank/DDBJ whole genome shotgun (WGS) entry which is preliminary data.</text>
</comment>